<dbReference type="GO" id="GO:0043122">
    <property type="term" value="P:regulation of canonical NF-kappaB signal transduction"/>
    <property type="evidence" value="ECO:0007669"/>
    <property type="project" value="TreeGrafter"/>
</dbReference>
<feature type="coiled-coil region" evidence="5">
    <location>
        <begin position="249"/>
        <end position="276"/>
    </location>
</feature>
<evidence type="ECO:0000256" key="1">
    <source>
        <dbReference type="ARBA" id="ARBA00022723"/>
    </source>
</evidence>
<dbReference type="SUPFAM" id="SSF57850">
    <property type="entry name" value="RING/U-box"/>
    <property type="match status" value="1"/>
</dbReference>
<keyword evidence="2 4" id="KW-0863">Zinc-finger</keyword>
<dbReference type="PANTHER" id="PTHR10131:SF94">
    <property type="entry name" value="TNF RECEPTOR-ASSOCIATED FACTOR 4"/>
    <property type="match status" value="1"/>
</dbReference>
<dbReference type="EMBL" id="CALNXJ010000010">
    <property type="protein sequence ID" value="CAH3107006.1"/>
    <property type="molecule type" value="Genomic_DNA"/>
</dbReference>
<dbReference type="InterPro" id="IPR001841">
    <property type="entry name" value="Znf_RING"/>
</dbReference>
<dbReference type="InterPro" id="IPR001293">
    <property type="entry name" value="Znf_TRAF"/>
</dbReference>
<feature type="domain" description="TRAF-type" evidence="7">
    <location>
        <begin position="101"/>
        <end position="143"/>
    </location>
</feature>
<dbReference type="InterPro" id="IPR017907">
    <property type="entry name" value="Znf_RING_CS"/>
</dbReference>
<evidence type="ECO:0000256" key="4">
    <source>
        <dbReference type="PROSITE-ProRule" id="PRU00207"/>
    </source>
</evidence>
<dbReference type="SUPFAM" id="SSF49599">
    <property type="entry name" value="TRAF domain-like"/>
    <property type="match status" value="1"/>
</dbReference>
<protein>
    <recommendedName>
        <fullName evidence="10">TNF receptor-associated factor 6</fullName>
    </recommendedName>
</protein>
<evidence type="ECO:0000313" key="9">
    <source>
        <dbReference type="Proteomes" id="UP001159428"/>
    </source>
</evidence>
<dbReference type="Pfam" id="PF02176">
    <property type="entry name" value="zf-TRAF"/>
    <property type="match status" value="1"/>
</dbReference>
<evidence type="ECO:0008006" key="10">
    <source>
        <dbReference type="Google" id="ProtNLM"/>
    </source>
</evidence>
<evidence type="ECO:0000259" key="7">
    <source>
        <dbReference type="PROSITE" id="PS50145"/>
    </source>
</evidence>
<gene>
    <name evidence="8" type="ORF">PMEA_00001786</name>
</gene>
<feature type="domain" description="RING-type" evidence="6">
    <location>
        <begin position="51"/>
        <end position="92"/>
    </location>
</feature>
<evidence type="ECO:0000313" key="8">
    <source>
        <dbReference type="EMBL" id="CAH3107006.1"/>
    </source>
</evidence>
<dbReference type="PANTHER" id="PTHR10131">
    <property type="entry name" value="TNF RECEPTOR ASSOCIATED FACTOR"/>
    <property type="match status" value="1"/>
</dbReference>
<keyword evidence="5" id="KW-0175">Coiled coil</keyword>
<evidence type="ECO:0000256" key="2">
    <source>
        <dbReference type="ARBA" id="ARBA00022771"/>
    </source>
</evidence>
<accession>A0AAU9WCG8</accession>
<evidence type="ECO:0000256" key="3">
    <source>
        <dbReference type="ARBA" id="ARBA00022833"/>
    </source>
</evidence>
<dbReference type="Pfam" id="PF13923">
    <property type="entry name" value="zf-C3HC4_2"/>
    <property type="match status" value="1"/>
</dbReference>
<reference evidence="8 9" key="1">
    <citation type="submission" date="2022-05" db="EMBL/GenBank/DDBJ databases">
        <authorList>
            <consortium name="Genoscope - CEA"/>
            <person name="William W."/>
        </authorList>
    </citation>
    <scope>NUCLEOTIDE SEQUENCE [LARGE SCALE GENOMIC DNA]</scope>
</reference>
<dbReference type="PROSITE" id="PS50145">
    <property type="entry name" value="ZF_TRAF"/>
    <property type="match status" value="2"/>
</dbReference>
<organism evidence="8 9">
    <name type="scientific">Pocillopora meandrina</name>
    <dbReference type="NCBI Taxonomy" id="46732"/>
    <lineage>
        <taxon>Eukaryota</taxon>
        <taxon>Metazoa</taxon>
        <taxon>Cnidaria</taxon>
        <taxon>Anthozoa</taxon>
        <taxon>Hexacorallia</taxon>
        <taxon>Scleractinia</taxon>
        <taxon>Astrocoeniina</taxon>
        <taxon>Pocilloporidae</taxon>
        <taxon>Pocillopora</taxon>
    </lineage>
</organism>
<dbReference type="InterPro" id="IPR013083">
    <property type="entry name" value="Znf_RING/FYVE/PHD"/>
</dbReference>
<evidence type="ECO:0000256" key="5">
    <source>
        <dbReference type="SAM" id="Coils"/>
    </source>
</evidence>
<dbReference type="PROSITE" id="PS50089">
    <property type="entry name" value="ZF_RING_2"/>
    <property type="match status" value="1"/>
</dbReference>
<dbReference type="Gene3D" id="3.30.40.10">
    <property type="entry name" value="Zinc/RING finger domain, C3HC4 (zinc finger)"/>
    <property type="match status" value="3"/>
</dbReference>
<keyword evidence="3 4" id="KW-0862">Zinc</keyword>
<feature type="domain" description="TRAF-type" evidence="7">
    <location>
        <begin position="155"/>
        <end position="204"/>
    </location>
</feature>
<dbReference type="AlphaFoldDB" id="A0AAU9WCG8"/>
<dbReference type="Proteomes" id="UP001159428">
    <property type="component" value="Unassembled WGS sequence"/>
</dbReference>
<proteinExistence type="predicted"/>
<dbReference type="GO" id="GO:0008270">
    <property type="term" value="F:zinc ion binding"/>
    <property type="evidence" value="ECO:0007669"/>
    <property type="project" value="UniProtKB-KW"/>
</dbReference>
<feature type="zinc finger region" description="TRAF-type" evidence="4">
    <location>
        <begin position="101"/>
        <end position="143"/>
    </location>
</feature>
<keyword evidence="9" id="KW-1185">Reference proteome</keyword>
<feature type="zinc finger region" description="TRAF-type" evidence="4">
    <location>
        <begin position="155"/>
        <end position="204"/>
    </location>
</feature>
<dbReference type="SMART" id="SM00184">
    <property type="entry name" value="RING"/>
    <property type="match status" value="1"/>
</dbReference>
<comment type="caution">
    <text evidence="8">The sequence shown here is derived from an EMBL/GenBank/DDBJ whole genome shotgun (WGS) entry which is preliminary data.</text>
</comment>
<dbReference type="PROSITE" id="PS00518">
    <property type="entry name" value="ZF_RING_1"/>
    <property type="match status" value="1"/>
</dbReference>
<evidence type="ECO:0000259" key="6">
    <source>
        <dbReference type="PROSITE" id="PS50089"/>
    </source>
</evidence>
<keyword evidence="1 4" id="KW-0479">Metal-binding</keyword>
<name>A0AAU9WCG8_9CNID</name>
<sequence length="297" mass="34431">MSLSFSLEENYSLLPLNDSFVPNELGSPSRHGRVKGYDEEFDPPLESKYKCTICHLGLRNPVQTFCGHRFCRECILHSMRDSHGDSLCPLDRTPLSESQDHLSGCQFVVVNCKHNCGKQLQRRDIHQHMEAECLYRKTPCEHCEDPVLWNEVEKHFENCSRYPQQCEKCKEEGIKRDKMKFHLEHNCPKVKIECPFNLVGCAFEGLRSDIGKHLANEHFHEIMDLMKIVVSYQMEVTRKDSNQIEVKSKGENESLIDRKEKQIEQLESEVGALKQTVCELSIHTYIHTYITLFDNAG</sequence>